<dbReference type="EMBL" id="JAULSN010000002">
    <property type="protein sequence ID" value="KAK3380464.1"/>
    <property type="molecule type" value="Genomic_DNA"/>
</dbReference>
<dbReference type="Proteomes" id="UP001287356">
    <property type="component" value="Unassembled WGS sequence"/>
</dbReference>
<evidence type="ECO:0000256" key="1">
    <source>
        <dbReference type="SAM" id="MobiDB-lite"/>
    </source>
</evidence>
<reference evidence="2" key="1">
    <citation type="journal article" date="2023" name="Mol. Phylogenet. Evol.">
        <title>Genome-scale phylogeny and comparative genomics of the fungal order Sordariales.</title>
        <authorList>
            <person name="Hensen N."/>
            <person name="Bonometti L."/>
            <person name="Westerberg I."/>
            <person name="Brannstrom I.O."/>
            <person name="Guillou S."/>
            <person name="Cros-Aarteil S."/>
            <person name="Calhoun S."/>
            <person name="Haridas S."/>
            <person name="Kuo A."/>
            <person name="Mondo S."/>
            <person name="Pangilinan J."/>
            <person name="Riley R."/>
            <person name="LaButti K."/>
            <person name="Andreopoulos B."/>
            <person name="Lipzen A."/>
            <person name="Chen C."/>
            <person name="Yan M."/>
            <person name="Daum C."/>
            <person name="Ng V."/>
            <person name="Clum A."/>
            <person name="Steindorff A."/>
            <person name="Ohm R.A."/>
            <person name="Martin F."/>
            <person name="Silar P."/>
            <person name="Natvig D.O."/>
            <person name="Lalanne C."/>
            <person name="Gautier V."/>
            <person name="Ament-Velasquez S.L."/>
            <person name="Kruys A."/>
            <person name="Hutchinson M.I."/>
            <person name="Powell A.J."/>
            <person name="Barry K."/>
            <person name="Miller A.N."/>
            <person name="Grigoriev I.V."/>
            <person name="Debuchy R."/>
            <person name="Gladieux P."/>
            <person name="Hiltunen Thoren M."/>
            <person name="Johannesson H."/>
        </authorList>
    </citation>
    <scope>NUCLEOTIDE SEQUENCE</scope>
    <source>
        <strain evidence="2">CBS 958.72</strain>
    </source>
</reference>
<dbReference type="AlphaFoldDB" id="A0AAE0NFC3"/>
<keyword evidence="3" id="KW-1185">Reference proteome</keyword>
<sequence length="362" mass="40641">MAVLQKEIAENFLAQEPNAYLLLLRDFVQPCEKICGMCKERMLEALVKGASAEGAHWTDGVEDRLEDKLGRLGIAAENKYGLLLPPETLNFDPNARHLAIDWLTWSRLLNAWASHIMHRLGTKNTSLAAADPYNLVYKLWLAGCRKYTVEHLAQNRSVADFVELHGWLLGRRQRDGCSCSIYNILGDVSLDVLSPHGWVDLVLKSARKHMSQEILDSWEAPIREPLSSGRRPLCDGYSPSMSRGWRDGWEEIHPQHPYDERIRLSEKTTGGSSRNVSSSTASQALSRLRNDAAHVLVKKVLEPEWKHACQKGHFRRLIKQGDELTDKSTKQANSDAAAAPNGGISETLAIPELVEPSRPTRR</sequence>
<feature type="region of interest" description="Disordered" evidence="1">
    <location>
        <begin position="325"/>
        <end position="362"/>
    </location>
</feature>
<gene>
    <name evidence="2" type="ORF">B0T24DRAFT_195659</name>
</gene>
<comment type="caution">
    <text evidence="2">The sequence shown here is derived from an EMBL/GenBank/DDBJ whole genome shotgun (WGS) entry which is preliminary data.</text>
</comment>
<evidence type="ECO:0000313" key="2">
    <source>
        <dbReference type="EMBL" id="KAK3380464.1"/>
    </source>
</evidence>
<proteinExistence type="predicted"/>
<name>A0AAE0NFC3_9PEZI</name>
<accession>A0AAE0NFC3</accession>
<reference evidence="2" key="2">
    <citation type="submission" date="2023-06" db="EMBL/GenBank/DDBJ databases">
        <authorList>
            <consortium name="Lawrence Berkeley National Laboratory"/>
            <person name="Haridas S."/>
            <person name="Hensen N."/>
            <person name="Bonometti L."/>
            <person name="Westerberg I."/>
            <person name="Brannstrom I.O."/>
            <person name="Guillou S."/>
            <person name="Cros-Aarteil S."/>
            <person name="Calhoun S."/>
            <person name="Kuo A."/>
            <person name="Mondo S."/>
            <person name="Pangilinan J."/>
            <person name="Riley R."/>
            <person name="Labutti K."/>
            <person name="Andreopoulos B."/>
            <person name="Lipzen A."/>
            <person name="Chen C."/>
            <person name="Yanf M."/>
            <person name="Daum C."/>
            <person name="Ng V."/>
            <person name="Clum A."/>
            <person name="Steindorff A."/>
            <person name="Ohm R."/>
            <person name="Martin F."/>
            <person name="Silar P."/>
            <person name="Natvig D."/>
            <person name="Lalanne C."/>
            <person name="Gautier V."/>
            <person name="Ament-Velasquez S.L."/>
            <person name="Kruys A."/>
            <person name="Hutchinson M.I."/>
            <person name="Powell A.J."/>
            <person name="Barry K."/>
            <person name="Miller A.N."/>
            <person name="Grigoriev I.V."/>
            <person name="Debuchy R."/>
            <person name="Gladieux P."/>
            <person name="Thoren M.H."/>
            <person name="Johannesson H."/>
        </authorList>
    </citation>
    <scope>NUCLEOTIDE SEQUENCE</scope>
    <source>
        <strain evidence="2">CBS 958.72</strain>
    </source>
</reference>
<organism evidence="2 3">
    <name type="scientific">Lasiosphaeria ovina</name>
    <dbReference type="NCBI Taxonomy" id="92902"/>
    <lineage>
        <taxon>Eukaryota</taxon>
        <taxon>Fungi</taxon>
        <taxon>Dikarya</taxon>
        <taxon>Ascomycota</taxon>
        <taxon>Pezizomycotina</taxon>
        <taxon>Sordariomycetes</taxon>
        <taxon>Sordariomycetidae</taxon>
        <taxon>Sordariales</taxon>
        <taxon>Lasiosphaeriaceae</taxon>
        <taxon>Lasiosphaeria</taxon>
    </lineage>
</organism>
<protein>
    <submittedName>
        <fullName evidence="2">Uncharacterized protein</fullName>
    </submittedName>
</protein>
<evidence type="ECO:0000313" key="3">
    <source>
        <dbReference type="Proteomes" id="UP001287356"/>
    </source>
</evidence>